<evidence type="ECO:0000256" key="5">
    <source>
        <dbReference type="ARBA" id="ARBA00022989"/>
    </source>
</evidence>
<comment type="caution">
    <text evidence="9">The sequence shown here is derived from an EMBL/GenBank/DDBJ whole genome shotgun (WGS) entry which is preliminary data.</text>
</comment>
<name>A0AAD7TKE5_9APHY</name>
<evidence type="ECO:0000256" key="1">
    <source>
        <dbReference type="ARBA" id="ARBA00004651"/>
    </source>
</evidence>
<organism evidence="9 10">
    <name type="scientific">Trametes cubensis</name>
    <dbReference type="NCBI Taxonomy" id="1111947"/>
    <lineage>
        <taxon>Eukaryota</taxon>
        <taxon>Fungi</taxon>
        <taxon>Dikarya</taxon>
        <taxon>Basidiomycota</taxon>
        <taxon>Agaricomycotina</taxon>
        <taxon>Agaricomycetes</taxon>
        <taxon>Polyporales</taxon>
        <taxon>Polyporaceae</taxon>
        <taxon>Trametes</taxon>
    </lineage>
</organism>
<keyword evidence="3" id="KW-1003">Cell membrane</keyword>
<evidence type="ECO:0000256" key="4">
    <source>
        <dbReference type="ARBA" id="ARBA00022692"/>
    </source>
</evidence>
<dbReference type="PANTHER" id="PTHR33281">
    <property type="entry name" value="UPF0187 PROTEIN YNEE"/>
    <property type="match status" value="1"/>
</dbReference>
<keyword evidence="10" id="KW-1185">Reference proteome</keyword>
<dbReference type="Pfam" id="PF25539">
    <property type="entry name" value="Bestrophin_2"/>
    <property type="match status" value="1"/>
</dbReference>
<keyword evidence="2" id="KW-0813">Transport</keyword>
<dbReference type="EMBL" id="JAPEVG010000365">
    <property type="protein sequence ID" value="KAJ8463901.1"/>
    <property type="molecule type" value="Genomic_DNA"/>
</dbReference>
<sequence length="204" mass="22298">MAQPSNAQARSSTGHVLLPAFNSNDVPVLVPLVTSRSLISWTFGRGTVIWRIWPAVLLHTAFAAAVVTISMKTHFNLGIPNVMLTVLGTADFHCTVRHSLTQYTGVVIGFVISYRASSGYDRYWQGRGAWSDLARTSRTFSRLVWIHVPLKLAPIPTDPSGKAGELDVSVARRVMAEKRAALGLIEGFVVAVKHHLRGKIVLVC</sequence>
<dbReference type="GO" id="GO:0005254">
    <property type="term" value="F:chloride channel activity"/>
    <property type="evidence" value="ECO:0007669"/>
    <property type="project" value="InterPro"/>
</dbReference>
<dbReference type="PANTHER" id="PTHR33281:SF19">
    <property type="entry name" value="VOLTAGE-DEPENDENT ANION CHANNEL-FORMING PROTEIN YNEE"/>
    <property type="match status" value="1"/>
</dbReference>
<evidence type="ECO:0000313" key="9">
    <source>
        <dbReference type="EMBL" id="KAJ8463901.1"/>
    </source>
</evidence>
<dbReference type="GO" id="GO:0005886">
    <property type="term" value="C:plasma membrane"/>
    <property type="evidence" value="ECO:0007669"/>
    <property type="project" value="UniProtKB-SubCell"/>
</dbReference>
<dbReference type="InterPro" id="IPR044669">
    <property type="entry name" value="YneE/VCCN1/2-like"/>
</dbReference>
<evidence type="ECO:0000256" key="6">
    <source>
        <dbReference type="ARBA" id="ARBA00023065"/>
    </source>
</evidence>
<gene>
    <name evidence="9" type="ORF">ONZ51_g9959</name>
</gene>
<evidence type="ECO:0000256" key="8">
    <source>
        <dbReference type="SAM" id="Phobius"/>
    </source>
</evidence>
<proteinExistence type="predicted"/>
<feature type="transmembrane region" description="Helical" evidence="8">
    <location>
        <begin position="48"/>
        <end position="69"/>
    </location>
</feature>
<keyword evidence="6" id="KW-0406">Ion transport</keyword>
<evidence type="ECO:0000313" key="10">
    <source>
        <dbReference type="Proteomes" id="UP001215151"/>
    </source>
</evidence>
<keyword evidence="7 8" id="KW-0472">Membrane</keyword>
<reference evidence="9" key="1">
    <citation type="submission" date="2022-11" db="EMBL/GenBank/DDBJ databases">
        <title>Genome Sequence of Cubamyces cubensis.</title>
        <authorList>
            <person name="Buettner E."/>
        </authorList>
    </citation>
    <scope>NUCLEOTIDE SEQUENCE</scope>
    <source>
        <strain evidence="9">MPL-01</strain>
    </source>
</reference>
<evidence type="ECO:0000256" key="7">
    <source>
        <dbReference type="ARBA" id="ARBA00023136"/>
    </source>
</evidence>
<dbReference type="Proteomes" id="UP001215151">
    <property type="component" value="Unassembled WGS sequence"/>
</dbReference>
<comment type="subcellular location">
    <subcellularLocation>
        <location evidence="1">Cell membrane</location>
        <topology evidence="1">Multi-pass membrane protein</topology>
    </subcellularLocation>
</comment>
<evidence type="ECO:0000256" key="3">
    <source>
        <dbReference type="ARBA" id="ARBA00022475"/>
    </source>
</evidence>
<keyword evidence="4 8" id="KW-0812">Transmembrane</keyword>
<dbReference type="AlphaFoldDB" id="A0AAD7TKE5"/>
<protein>
    <submittedName>
        <fullName evidence="9">Uncharacterized protein</fullName>
    </submittedName>
</protein>
<evidence type="ECO:0000256" key="2">
    <source>
        <dbReference type="ARBA" id="ARBA00022448"/>
    </source>
</evidence>
<accession>A0AAD7TKE5</accession>
<keyword evidence="5 8" id="KW-1133">Transmembrane helix</keyword>